<keyword evidence="11" id="KW-1185">Reference proteome</keyword>
<evidence type="ECO:0000256" key="4">
    <source>
        <dbReference type="ARBA" id="ARBA00022692"/>
    </source>
</evidence>
<dbReference type="SUPFAM" id="SSF161098">
    <property type="entry name" value="MetI-like"/>
    <property type="match status" value="1"/>
</dbReference>
<name>A0ABW6MFC1_9ACTN</name>
<evidence type="ECO:0000256" key="3">
    <source>
        <dbReference type="ARBA" id="ARBA00022475"/>
    </source>
</evidence>
<dbReference type="RefSeq" id="WP_388113388.1">
    <property type="nucleotide sequence ID" value="NZ_JBIAHM010000016.1"/>
</dbReference>
<evidence type="ECO:0000256" key="6">
    <source>
        <dbReference type="ARBA" id="ARBA00023136"/>
    </source>
</evidence>
<dbReference type="Pfam" id="PF00528">
    <property type="entry name" value="BPD_transp_1"/>
    <property type="match status" value="1"/>
</dbReference>
<dbReference type="InterPro" id="IPR051393">
    <property type="entry name" value="ABC_transporter_permease"/>
</dbReference>
<sequence>MAVISPSGTRESPGTPDTPKQSARGSRFRGRGRRWIPYAFLLPALALELLIHFVPIVLGVAMSGLRVTQYQISHWWDAPFTGLGNFRIVLDFDGPTGKALAQSFFVTLGFTAVVLSGAWLVGMAAALALQRAFRGRGLLRTLFLVPYALPAYTAVITWRFIFQRDNGMLNHLLGQLGLIDSNPFWLIGHNAFWAECVVAIWRMWPFAFLILMAGMQAIPGEVYEASSIDGAGPWRQLQMITLPLLSSVNKVLVLVMFLHTFNDFSTPYILFGGSAPPAGDLISVHIYQSSFATWNFGLGSAMSVLLLLFLAVVSACYLAFTRRTGHES</sequence>
<proteinExistence type="inferred from homology"/>
<dbReference type="CDD" id="cd06261">
    <property type="entry name" value="TM_PBP2"/>
    <property type="match status" value="1"/>
</dbReference>
<comment type="subcellular location">
    <subcellularLocation>
        <location evidence="1 7">Cell membrane</location>
        <topology evidence="1 7">Multi-pass membrane protein</topology>
    </subcellularLocation>
</comment>
<dbReference type="PANTHER" id="PTHR30193">
    <property type="entry name" value="ABC TRANSPORTER PERMEASE PROTEIN"/>
    <property type="match status" value="1"/>
</dbReference>
<reference evidence="10 11" key="1">
    <citation type="submission" date="2024-10" db="EMBL/GenBank/DDBJ databases">
        <title>The Natural Products Discovery Center: Release of the First 8490 Sequenced Strains for Exploring Actinobacteria Biosynthetic Diversity.</title>
        <authorList>
            <person name="Kalkreuter E."/>
            <person name="Kautsar S.A."/>
            <person name="Yang D."/>
            <person name="Bader C.D."/>
            <person name="Teijaro C.N."/>
            <person name="Fluegel L."/>
            <person name="Davis C.M."/>
            <person name="Simpson J.R."/>
            <person name="Lauterbach L."/>
            <person name="Steele A.D."/>
            <person name="Gui C."/>
            <person name="Meng S."/>
            <person name="Li G."/>
            <person name="Viehrig K."/>
            <person name="Ye F."/>
            <person name="Su P."/>
            <person name="Kiefer A.F."/>
            <person name="Nichols A."/>
            <person name="Cepeda A.J."/>
            <person name="Yan W."/>
            <person name="Fan B."/>
            <person name="Jiang Y."/>
            <person name="Adhikari A."/>
            <person name="Zheng C.-J."/>
            <person name="Schuster L."/>
            <person name="Cowan T.M."/>
            <person name="Smanski M.J."/>
            <person name="Chevrette M.G."/>
            <person name="De Carvalho L.P.S."/>
            <person name="Shen B."/>
        </authorList>
    </citation>
    <scope>NUCLEOTIDE SEQUENCE [LARGE SCALE GENOMIC DNA]</scope>
    <source>
        <strain evidence="10 11">NPDC006488</strain>
    </source>
</reference>
<dbReference type="InterPro" id="IPR000515">
    <property type="entry name" value="MetI-like"/>
</dbReference>
<dbReference type="EMBL" id="JBIAHM010000016">
    <property type="protein sequence ID" value="MFE9604454.1"/>
    <property type="molecule type" value="Genomic_DNA"/>
</dbReference>
<evidence type="ECO:0000313" key="10">
    <source>
        <dbReference type="EMBL" id="MFE9604454.1"/>
    </source>
</evidence>
<keyword evidence="2 7" id="KW-0813">Transport</keyword>
<feature type="transmembrane region" description="Helical" evidence="7">
    <location>
        <begin position="141"/>
        <end position="161"/>
    </location>
</feature>
<feature type="transmembrane region" description="Helical" evidence="7">
    <location>
        <begin position="239"/>
        <end position="261"/>
    </location>
</feature>
<keyword evidence="6 7" id="KW-0472">Membrane</keyword>
<feature type="domain" description="ABC transmembrane type-1" evidence="9">
    <location>
        <begin position="104"/>
        <end position="317"/>
    </location>
</feature>
<accession>A0ABW6MFC1</accession>
<evidence type="ECO:0000256" key="2">
    <source>
        <dbReference type="ARBA" id="ARBA00022448"/>
    </source>
</evidence>
<evidence type="ECO:0000313" key="11">
    <source>
        <dbReference type="Proteomes" id="UP001601303"/>
    </source>
</evidence>
<evidence type="ECO:0000256" key="5">
    <source>
        <dbReference type="ARBA" id="ARBA00022989"/>
    </source>
</evidence>
<organism evidence="10 11">
    <name type="scientific">Streptomyces hokutonensis</name>
    <dbReference type="NCBI Taxonomy" id="1306990"/>
    <lineage>
        <taxon>Bacteria</taxon>
        <taxon>Bacillati</taxon>
        <taxon>Actinomycetota</taxon>
        <taxon>Actinomycetes</taxon>
        <taxon>Kitasatosporales</taxon>
        <taxon>Streptomycetaceae</taxon>
        <taxon>Streptomyces</taxon>
    </lineage>
</organism>
<gene>
    <name evidence="10" type="ORF">ACFYNQ_38655</name>
</gene>
<dbReference type="InterPro" id="IPR035906">
    <property type="entry name" value="MetI-like_sf"/>
</dbReference>
<dbReference type="Proteomes" id="UP001601303">
    <property type="component" value="Unassembled WGS sequence"/>
</dbReference>
<feature type="transmembrane region" description="Helical" evidence="7">
    <location>
        <begin position="35"/>
        <end position="58"/>
    </location>
</feature>
<evidence type="ECO:0000256" key="8">
    <source>
        <dbReference type="SAM" id="MobiDB-lite"/>
    </source>
</evidence>
<keyword evidence="3" id="KW-1003">Cell membrane</keyword>
<feature type="region of interest" description="Disordered" evidence="8">
    <location>
        <begin position="1"/>
        <end position="28"/>
    </location>
</feature>
<feature type="transmembrane region" description="Helical" evidence="7">
    <location>
        <begin position="104"/>
        <end position="129"/>
    </location>
</feature>
<keyword evidence="5 7" id="KW-1133">Transmembrane helix</keyword>
<keyword evidence="4 7" id="KW-0812">Transmembrane</keyword>
<feature type="transmembrane region" description="Helical" evidence="7">
    <location>
        <begin position="296"/>
        <end position="320"/>
    </location>
</feature>
<comment type="similarity">
    <text evidence="7">Belongs to the binding-protein-dependent transport system permease family.</text>
</comment>
<evidence type="ECO:0000259" key="9">
    <source>
        <dbReference type="PROSITE" id="PS50928"/>
    </source>
</evidence>
<feature type="compositionally biased region" description="Polar residues" evidence="8">
    <location>
        <begin position="1"/>
        <end position="12"/>
    </location>
</feature>
<dbReference type="PROSITE" id="PS50928">
    <property type="entry name" value="ABC_TM1"/>
    <property type="match status" value="1"/>
</dbReference>
<comment type="caution">
    <text evidence="10">The sequence shown here is derived from an EMBL/GenBank/DDBJ whole genome shotgun (WGS) entry which is preliminary data.</text>
</comment>
<dbReference type="Gene3D" id="1.10.3720.10">
    <property type="entry name" value="MetI-like"/>
    <property type="match status" value="1"/>
</dbReference>
<feature type="transmembrane region" description="Helical" evidence="7">
    <location>
        <begin position="191"/>
        <end position="218"/>
    </location>
</feature>
<evidence type="ECO:0000256" key="1">
    <source>
        <dbReference type="ARBA" id="ARBA00004651"/>
    </source>
</evidence>
<protein>
    <submittedName>
        <fullName evidence="10">Carbohydrate ABC transporter permease</fullName>
    </submittedName>
</protein>
<evidence type="ECO:0000256" key="7">
    <source>
        <dbReference type="RuleBase" id="RU363032"/>
    </source>
</evidence>
<dbReference type="PANTHER" id="PTHR30193:SF37">
    <property type="entry name" value="INNER MEMBRANE ABC TRANSPORTER PERMEASE PROTEIN YCJO"/>
    <property type="match status" value="1"/>
</dbReference>